<dbReference type="InterPro" id="IPR000095">
    <property type="entry name" value="CRIB_dom"/>
</dbReference>
<proteinExistence type="predicted"/>
<feature type="region of interest" description="Disordered" evidence="1">
    <location>
        <begin position="120"/>
        <end position="194"/>
    </location>
</feature>
<organism evidence="2">
    <name type="scientific">Triticum urartu</name>
    <name type="common">Red wild einkorn</name>
    <name type="synonym">Crithodium urartu</name>
    <dbReference type="NCBI Taxonomy" id="4572"/>
    <lineage>
        <taxon>Eukaryota</taxon>
        <taxon>Viridiplantae</taxon>
        <taxon>Streptophyta</taxon>
        <taxon>Embryophyta</taxon>
        <taxon>Tracheophyta</taxon>
        <taxon>Spermatophyta</taxon>
        <taxon>Magnoliopsida</taxon>
        <taxon>Liliopsida</taxon>
        <taxon>Poales</taxon>
        <taxon>Poaceae</taxon>
        <taxon>BOP clade</taxon>
        <taxon>Pooideae</taxon>
        <taxon>Triticodae</taxon>
        <taxon>Triticeae</taxon>
        <taxon>Triticinae</taxon>
        <taxon>Triticum</taxon>
    </lineage>
</organism>
<dbReference type="AlphaFoldDB" id="M8B425"/>
<dbReference type="PROSITE" id="PS50108">
    <property type="entry name" value="CRIB"/>
    <property type="match status" value="1"/>
</dbReference>
<dbReference type="PANTHER" id="PTHR47846">
    <property type="entry name" value="OS06G0681300 PROTEIN-RELATED"/>
    <property type="match status" value="1"/>
</dbReference>
<sequence length="194" mass="22184">MAYKMKGVFKGLRIITQIFVAYFLILIFIHPSLVHAMLAVVKEQEMEIGHPIDVKHVAHIDEQHEWYTGRFNVEQFRTIYRYLLEFSSFFLRETTNSFENHRLICPSCLADFDHPRDISAYGIPPENSSPGSTPYPDIPKPPRKARRKKSTKNSSPTASSRSSRSSRSRSKGSLSSTTPDTIGANDIQREIRIV</sequence>
<reference evidence="2" key="1">
    <citation type="journal article" date="2013" name="Nature">
        <title>Draft genome of the wheat A-genome progenitor Triticum urartu.</title>
        <authorList>
            <person name="Ling H.Q."/>
            <person name="Zhao S."/>
            <person name="Liu D."/>
            <person name="Wang J."/>
            <person name="Sun H."/>
            <person name="Zhang C."/>
            <person name="Fan H."/>
            <person name="Li D."/>
            <person name="Dong L."/>
            <person name="Tao Y."/>
            <person name="Gao C."/>
            <person name="Wu H."/>
            <person name="Li Y."/>
            <person name="Cui Y."/>
            <person name="Guo X."/>
            <person name="Zheng S."/>
            <person name="Wang B."/>
            <person name="Yu K."/>
            <person name="Liang Q."/>
            <person name="Yang W."/>
            <person name="Lou X."/>
            <person name="Chen J."/>
            <person name="Feng M."/>
            <person name="Jian J."/>
            <person name="Zhang X."/>
            <person name="Luo G."/>
            <person name="Jiang Y."/>
            <person name="Liu J."/>
            <person name="Wang Z."/>
            <person name="Sha Y."/>
            <person name="Zhang B."/>
            <person name="Wu H."/>
            <person name="Tang D."/>
            <person name="Shen Q."/>
            <person name="Xue P."/>
            <person name="Zou S."/>
            <person name="Wang X."/>
            <person name="Liu X."/>
            <person name="Wang F."/>
            <person name="Yang Y."/>
            <person name="An X."/>
            <person name="Dong Z."/>
            <person name="Zhang K."/>
            <person name="Zhang X."/>
            <person name="Luo M.C."/>
            <person name="Dvorak J."/>
            <person name="Tong Y."/>
            <person name="Wang J."/>
            <person name="Yang H."/>
            <person name="Li Z."/>
            <person name="Wang D."/>
            <person name="Zhang A."/>
            <person name="Wang J."/>
        </authorList>
    </citation>
    <scope>NUCLEOTIDE SEQUENCE</scope>
</reference>
<name>M8B425_TRIUA</name>
<feature type="compositionally biased region" description="Low complexity" evidence="1">
    <location>
        <begin position="152"/>
        <end position="163"/>
    </location>
</feature>
<dbReference type="PANTHER" id="PTHR47846:SF4">
    <property type="entry name" value="WASP-RELATED PROTEIN"/>
    <property type="match status" value="1"/>
</dbReference>
<dbReference type="eggNOG" id="ENOG502S1IY">
    <property type="taxonomic scope" value="Eukaryota"/>
</dbReference>
<evidence type="ECO:0000313" key="2">
    <source>
        <dbReference type="EMBL" id="EMS68354.1"/>
    </source>
</evidence>
<protein>
    <submittedName>
        <fullName evidence="2">Uncharacterized protein</fullName>
    </submittedName>
</protein>
<dbReference type="EMBL" id="KD007472">
    <property type="protein sequence ID" value="EMS68354.1"/>
    <property type="molecule type" value="Genomic_DNA"/>
</dbReference>
<accession>M8B425</accession>
<dbReference type="STRING" id="4572.M8B425"/>
<gene>
    <name evidence="2" type="ORF">TRIUR3_33343</name>
</gene>
<feature type="compositionally biased region" description="Basic residues" evidence="1">
    <location>
        <begin position="141"/>
        <end position="151"/>
    </location>
</feature>
<evidence type="ECO:0000256" key="1">
    <source>
        <dbReference type="SAM" id="MobiDB-lite"/>
    </source>
</evidence>